<feature type="transmembrane region" description="Helical" evidence="1">
    <location>
        <begin position="48"/>
        <end position="64"/>
    </location>
</feature>
<evidence type="ECO:0008006" key="5">
    <source>
        <dbReference type="Google" id="ProtNLM"/>
    </source>
</evidence>
<feature type="transmembrane region" description="Helical" evidence="1">
    <location>
        <begin position="76"/>
        <end position="93"/>
    </location>
</feature>
<feature type="transmembrane region" description="Helical" evidence="1">
    <location>
        <begin position="9"/>
        <end position="28"/>
    </location>
</feature>
<sequence length="314" mass="35901">MLAEATHPVHFSAFVVAMLVNVLGLLWLNSVKASGFVPQWSWAQKRTLYWAYLLCTIAFSCWLDRHWDIHELFMPIKAYALVFPFGLIDYYFSENKHMSPRVFVGAALWGSTLWLRVALERNCISPDLTLVVDDFSPLSLAKEALRFVVAAPFCSMFTDLIFSPLHRLEHRFAYASHHKEHHNYVDKINSLVLYHGAYLDDFMMPVTTIIGYFAYARLCCFIGMEASAFSNISEWLLLFNTLLSHAHDERCASLILPVPDSLNFAAYHRVHHLNVAKNFGLTLPSDMVWDRILGVNTICTDRAAMEEDATKKVS</sequence>
<evidence type="ECO:0000313" key="2">
    <source>
        <dbReference type="EMBL" id="CAE8641670.1"/>
    </source>
</evidence>
<keyword evidence="1" id="KW-1133">Transmembrane helix</keyword>
<accession>A0A813JT26</accession>
<organism evidence="3 4">
    <name type="scientific">Polarella glacialis</name>
    <name type="common">Dinoflagellate</name>
    <dbReference type="NCBI Taxonomy" id="89957"/>
    <lineage>
        <taxon>Eukaryota</taxon>
        <taxon>Sar</taxon>
        <taxon>Alveolata</taxon>
        <taxon>Dinophyceae</taxon>
        <taxon>Suessiales</taxon>
        <taxon>Suessiaceae</taxon>
        <taxon>Polarella</taxon>
    </lineage>
</organism>
<proteinExistence type="predicted"/>
<keyword evidence="1" id="KW-0812">Transmembrane</keyword>
<reference evidence="3" key="1">
    <citation type="submission" date="2021-02" db="EMBL/GenBank/DDBJ databases">
        <authorList>
            <person name="Dougan E. K."/>
            <person name="Rhodes N."/>
            <person name="Thang M."/>
            <person name="Chan C."/>
        </authorList>
    </citation>
    <scope>NUCLEOTIDE SEQUENCE</scope>
</reference>
<evidence type="ECO:0000313" key="3">
    <source>
        <dbReference type="EMBL" id="CAE8684372.1"/>
    </source>
</evidence>
<protein>
    <recommendedName>
        <fullName evidence="5">Fatty acid hydroxylase domain-containing protein</fullName>
    </recommendedName>
</protein>
<dbReference type="Proteomes" id="UP000626109">
    <property type="component" value="Unassembled WGS sequence"/>
</dbReference>
<comment type="caution">
    <text evidence="3">The sequence shown here is derived from an EMBL/GenBank/DDBJ whole genome shotgun (WGS) entry which is preliminary data.</text>
</comment>
<dbReference type="EMBL" id="CAJNNW010026310">
    <property type="protein sequence ID" value="CAE8684372.1"/>
    <property type="molecule type" value="Genomic_DNA"/>
</dbReference>
<gene>
    <name evidence="2" type="ORF">PGLA2088_LOCUS2342</name>
    <name evidence="3" type="ORF">PGLA2088_LOCUS23924</name>
</gene>
<dbReference type="AlphaFoldDB" id="A0A813JT26"/>
<evidence type="ECO:0000256" key="1">
    <source>
        <dbReference type="SAM" id="Phobius"/>
    </source>
</evidence>
<keyword evidence="1" id="KW-0472">Membrane</keyword>
<dbReference type="EMBL" id="CAJNNW010001880">
    <property type="protein sequence ID" value="CAE8641670.1"/>
    <property type="molecule type" value="Genomic_DNA"/>
</dbReference>
<evidence type="ECO:0000313" key="4">
    <source>
        <dbReference type="Proteomes" id="UP000626109"/>
    </source>
</evidence>
<name>A0A813JT26_POLGL</name>